<dbReference type="EMBL" id="CP026952">
    <property type="protein sequence ID" value="AWB92406.1"/>
    <property type="molecule type" value="Genomic_DNA"/>
</dbReference>
<proteinExistence type="predicted"/>
<sequence length="82" mass="9486">MTTDQGIHEHINSLVAEEKALREQLTNHEISRDEERARLRTLEVELDQAWDLLRQRKALRETGGSEDDAAERSGDVVEKYLN</sequence>
<dbReference type="Proteomes" id="UP000244384">
    <property type="component" value="Chromosome"/>
</dbReference>
<dbReference type="InterPro" id="IPR020311">
    <property type="entry name" value="Uncharacterised_Rv0898c"/>
</dbReference>
<dbReference type="KEGG" id="aez:C3E78_09435"/>
<evidence type="ECO:0000313" key="2">
    <source>
        <dbReference type="EMBL" id="AWB92406.1"/>
    </source>
</evidence>
<feature type="compositionally biased region" description="Basic and acidic residues" evidence="1">
    <location>
        <begin position="70"/>
        <end position="82"/>
    </location>
</feature>
<protein>
    <submittedName>
        <fullName evidence="2">DUF2630 domain-containing protein</fullName>
    </submittedName>
</protein>
<dbReference type="Pfam" id="PF10944">
    <property type="entry name" value="DUF2630"/>
    <property type="match status" value="1"/>
</dbReference>
<name>A0A2S0WM72_9ACTN</name>
<gene>
    <name evidence="2" type="ORF">C3E78_09435</name>
</gene>
<organism evidence="2 3">
    <name type="scientific">Aeromicrobium chenweiae</name>
    <dbReference type="NCBI Taxonomy" id="2079793"/>
    <lineage>
        <taxon>Bacteria</taxon>
        <taxon>Bacillati</taxon>
        <taxon>Actinomycetota</taxon>
        <taxon>Actinomycetes</taxon>
        <taxon>Propionibacteriales</taxon>
        <taxon>Nocardioidaceae</taxon>
        <taxon>Aeromicrobium</taxon>
    </lineage>
</organism>
<evidence type="ECO:0000313" key="3">
    <source>
        <dbReference type="Proteomes" id="UP000244384"/>
    </source>
</evidence>
<accession>A0A5F2EWN4</accession>
<reference evidence="3" key="1">
    <citation type="submission" date="2018-01" db="EMBL/GenBank/DDBJ databases">
        <authorList>
            <person name="Li J."/>
        </authorList>
    </citation>
    <scope>NUCLEOTIDE SEQUENCE [LARGE SCALE GENOMIC DNA]</scope>
    <source>
        <strain evidence="3">592</strain>
    </source>
</reference>
<feature type="region of interest" description="Disordered" evidence="1">
    <location>
        <begin position="60"/>
        <end position="82"/>
    </location>
</feature>
<dbReference type="AlphaFoldDB" id="A0A2S0WM72"/>
<dbReference type="RefSeq" id="WP_108578051.1">
    <property type="nucleotide sequence ID" value="NZ_CP026952.1"/>
</dbReference>
<evidence type="ECO:0000256" key="1">
    <source>
        <dbReference type="SAM" id="MobiDB-lite"/>
    </source>
</evidence>
<dbReference type="OrthoDB" id="7376174at2"/>
<accession>A0A2S0WM72</accession>
<keyword evidence="3" id="KW-1185">Reference proteome</keyword>